<organism evidence="3 4">
    <name type="scientific">Streptobacillus felis</name>
    <dbReference type="NCBI Taxonomy" id="1384509"/>
    <lineage>
        <taxon>Bacteria</taxon>
        <taxon>Fusobacteriati</taxon>
        <taxon>Fusobacteriota</taxon>
        <taxon>Fusobacteriia</taxon>
        <taxon>Fusobacteriales</taxon>
        <taxon>Leptotrichiaceae</taxon>
        <taxon>Streptobacillus</taxon>
    </lineage>
</organism>
<sequence length="252" mass="28500">MEEKPYELPKGYEDILITEGSGMKLLNLNPDGKGEVVLYLHGGSYLHDPDPNHFKFLNKLIPSTDIKVILPVYPKAPKNTFKYAYEKVIELYKEMSKDKSVILMGDSAGGGFVLGLAQEIKRLNLREPKKLIVISPWVDLTMENPDILVYEKVDPWLKYSKSVPTAKSWSGGEDLKDPRLSPTYGDISALKNLTIFIGTRDILYPDVKILADKVKDVNLIIGKNLNHDYPFFPIPEAKEAINQIIRIVNEVE</sequence>
<evidence type="ECO:0000313" key="3">
    <source>
        <dbReference type="EMBL" id="NYV27943.1"/>
    </source>
</evidence>
<dbReference type="Proteomes" id="UP000526184">
    <property type="component" value="Unassembled WGS sequence"/>
</dbReference>
<accession>A0A7Z0PET5</accession>
<dbReference type="InterPro" id="IPR013094">
    <property type="entry name" value="AB_hydrolase_3"/>
</dbReference>
<reference evidence="3 4" key="1">
    <citation type="submission" date="2020-05" db="EMBL/GenBank/DDBJ databases">
        <title>Streptobacillus felis strain LHL191014123.</title>
        <authorList>
            <person name="Fawzy A."/>
            <person name="Rau J."/>
            <person name="Risse K."/>
            <person name="Schauerte N."/>
            <person name="Geiger C."/>
            <person name="Blom J."/>
            <person name="Imirzalioglu C."/>
            <person name="Falgenhauer J."/>
            <person name="Bach A."/>
            <person name="Herden C."/>
            <person name="Eisenberg T."/>
        </authorList>
    </citation>
    <scope>NUCLEOTIDE SEQUENCE [LARGE SCALE GENOMIC DNA]</scope>
    <source>
        <strain evidence="3 4">LHL191014123</strain>
    </source>
</reference>
<dbReference type="PANTHER" id="PTHR48081">
    <property type="entry name" value="AB HYDROLASE SUPERFAMILY PROTEIN C4A8.06C"/>
    <property type="match status" value="1"/>
</dbReference>
<proteinExistence type="predicted"/>
<evidence type="ECO:0000256" key="1">
    <source>
        <dbReference type="ARBA" id="ARBA00022801"/>
    </source>
</evidence>
<evidence type="ECO:0000259" key="2">
    <source>
        <dbReference type="Pfam" id="PF07859"/>
    </source>
</evidence>
<dbReference type="InterPro" id="IPR029058">
    <property type="entry name" value="AB_hydrolase_fold"/>
</dbReference>
<keyword evidence="1 3" id="KW-0378">Hydrolase</keyword>
<dbReference type="GO" id="GO:0016787">
    <property type="term" value="F:hydrolase activity"/>
    <property type="evidence" value="ECO:0007669"/>
    <property type="project" value="UniProtKB-KW"/>
</dbReference>
<dbReference type="PANTHER" id="PTHR48081:SF8">
    <property type="entry name" value="ALPHA_BETA HYDROLASE FOLD-3 DOMAIN-CONTAINING PROTEIN-RELATED"/>
    <property type="match status" value="1"/>
</dbReference>
<dbReference type="Gene3D" id="3.40.50.1820">
    <property type="entry name" value="alpha/beta hydrolase"/>
    <property type="match status" value="1"/>
</dbReference>
<evidence type="ECO:0000313" key="4">
    <source>
        <dbReference type="Proteomes" id="UP000526184"/>
    </source>
</evidence>
<feature type="domain" description="Alpha/beta hydrolase fold-3" evidence="2">
    <location>
        <begin position="37"/>
        <end position="218"/>
    </location>
</feature>
<gene>
    <name evidence="3" type="ORF">HP397_03795</name>
</gene>
<protein>
    <submittedName>
        <fullName evidence="3">Alpha/beta hydrolase</fullName>
    </submittedName>
</protein>
<dbReference type="EMBL" id="JABMKT010000016">
    <property type="protein sequence ID" value="NYV27943.1"/>
    <property type="molecule type" value="Genomic_DNA"/>
</dbReference>
<comment type="caution">
    <text evidence="3">The sequence shown here is derived from an EMBL/GenBank/DDBJ whole genome shotgun (WGS) entry which is preliminary data.</text>
</comment>
<dbReference type="AlphaFoldDB" id="A0A7Z0PET5"/>
<dbReference type="Pfam" id="PF07859">
    <property type="entry name" value="Abhydrolase_3"/>
    <property type="match status" value="1"/>
</dbReference>
<name>A0A7Z0PET5_9FUSO</name>
<keyword evidence="4" id="KW-1185">Reference proteome</keyword>
<dbReference type="InterPro" id="IPR050300">
    <property type="entry name" value="GDXG_lipolytic_enzyme"/>
</dbReference>
<dbReference type="SUPFAM" id="SSF53474">
    <property type="entry name" value="alpha/beta-Hydrolases"/>
    <property type="match status" value="1"/>
</dbReference>